<sequence>MSIKVELQTQSQPGPGTQVAPSWPMLRTLAGIAILSGLLVVLVYQATKPIITENERILTEQAVFEVLPGAVSKVDFVLTEQGLAPAGEGAVGMAVFVGFGADAELRGVAFPGAARGYQDVIQFLFGYDPACECIVGSKVLRSTETPGLGDKIDTDPVFLENFVALDASLNPAGTALANPIVLVAHGTKTAPWQIDGISGATISGKAMARAANDAAERFVPSIRRDLAKLAAAAP</sequence>
<accession>F9UFX8</accession>
<dbReference type="PANTHER" id="PTHR36118">
    <property type="entry name" value="ION-TRANSLOCATING OXIDOREDUCTASE COMPLEX SUBUNIT G"/>
    <property type="match status" value="1"/>
</dbReference>
<dbReference type="SMART" id="SM00900">
    <property type="entry name" value="FMN_bind"/>
    <property type="match status" value="1"/>
</dbReference>
<evidence type="ECO:0000313" key="9">
    <source>
        <dbReference type="Proteomes" id="UP000005459"/>
    </source>
</evidence>
<keyword evidence="5" id="KW-0249">Electron transport</keyword>
<evidence type="ECO:0000259" key="7">
    <source>
        <dbReference type="SMART" id="SM00900"/>
    </source>
</evidence>
<dbReference type="eggNOG" id="COG4659">
    <property type="taxonomic scope" value="Bacteria"/>
</dbReference>
<evidence type="ECO:0000256" key="2">
    <source>
        <dbReference type="ARBA" id="ARBA00022553"/>
    </source>
</evidence>
<name>F9UFX8_9GAMM</name>
<dbReference type="OrthoDB" id="9794010at2"/>
<keyword evidence="6" id="KW-1133">Transmembrane helix</keyword>
<dbReference type="InterPro" id="IPR010209">
    <property type="entry name" value="Ion_transpt_RnfG/RsxG"/>
</dbReference>
<protein>
    <submittedName>
        <fullName evidence="8">FMN-binding domain protein</fullName>
    </submittedName>
</protein>
<evidence type="ECO:0000256" key="6">
    <source>
        <dbReference type="SAM" id="Phobius"/>
    </source>
</evidence>
<keyword evidence="3" id="KW-0285">Flavoprotein</keyword>
<dbReference type="STRING" id="768671.ThimaDRAFT_3831"/>
<feature type="domain" description="FMN-binding" evidence="7">
    <location>
        <begin position="116"/>
        <end position="218"/>
    </location>
</feature>
<keyword evidence="9" id="KW-1185">Reference proteome</keyword>
<dbReference type="InterPro" id="IPR007329">
    <property type="entry name" value="FMN-bd"/>
</dbReference>
<evidence type="ECO:0000256" key="5">
    <source>
        <dbReference type="ARBA" id="ARBA00022982"/>
    </source>
</evidence>
<proteinExistence type="predicted"/>
<evidence type="ECO:0000256" key="4">
    <source>
        <dbReference type="ARBA" id="ARBA00022643"/>
    </source>
</evidence>
<evidence type="ECO:0000256" key="3">
    <source>
        <dbReference type="ARBA" id="ARBA00022630"/>
    </source>
</evidence>
<keyword evidence="2" id="KW-0597">Phosphoprotein</keyword>
<dbReference type="GO" id="GO:0005886">
    <property type="term" value="C:plasma membrane"/>
    <property type="evidence" value="ECO:0007669"/>
    <property type="project" value="InterPro"/>
</dbReference>
<dbReference type="PANTHER" id="PTHR36118:SF1">
    <property type="entry name" value="ION-TRANSLOCATING OXIDOREDUCTASE COMPLEX SUBUNIT G"/>
    <property type="match status" value="1"/>
</dbReference>
<organism evidence="8 9">
    <name type="scientific">Thiocapsa marina 5811</name>
    <dbReference type="NCBI Taxonomy" id="768671"/>
    <lineage>
        <taxon>Bacteria</taxon>
        <taxon>Pseudomonadati</taxon>
        <taxon>Pseudomonadota</taxon>
        <taxon>Gammaproteobacteria</taxon>
        <taxon>Chromatiales</taxon>
        <taxon>Chromatiaceae</taxon>
        <taxon>Thiocapsa</taxon>
    </lineage>
</organism>
<keyword evidence="6" id="KW-0812">Transmembrane</keyword>
<dbReference type="AlphaFoldDB" id="F9UFX8"/>
<feature type="transmembrane region" description="Helical" evidence="6">
    <location>
        <begin position="25"/>
        <end position="44"/>
    </location>
</feature>
<keyword evidence="4" id="KW-0288">FMN</keyword>
<reference evidence="8 9" key="1">
    <citation type="submission" date="2011-06" db="EMBL/GenBank/DDBJ databases">
        <title>The draft genome of Thiocapsa marina 5811.</title>
        <authorList>
            <consortium name="US DOE Joint Genome Institute (JGI-PGF)"/>
            <person name="Lucas S."/>
            <person name="Han J."/>
            <person name="Cheng J.-F."/>
            <person name="Goodwin L."/>
            <person name="Pitluck S."/>
            <person name="Peters L."/>
            <person name="Land M.L."/>
            <person name="Hauser L."/>
            <person name="Vogl K."/>
            <person name="Liu Z."/>
            <person name="Imhoff J."/>
            <person name="Thiel V."/>
            <person name="Frigaard N.-U."/>
            <person name="Bryant D."/>
            <person name="Woyke T.J."/>
        </authorList>
    </citation>
    <scope>NUCLEOTIDE SEQUENCE [LARGE SCALE GENOMIC DNA]</scope>
    <source>
        <strain evidence="8 9">5811</strain>
    </source>
</reference>
<dbReference type="Proteomes" id="UP000005459">
    <property type="component" value="Unassembled WGS sequence"/>
</dbReference>
<dbReference type="GO" id="GO:0022900">
    <property type="term" value="P:electron transport chain"/>
    <property type="evidence" value="ECO:0007669"/>
    <property type="project" value="InterPro"/>
</dbReference>
<dbReference type="RefSeq" id="WP_007194703.1">
    <property type="nucleotide sequence ID" value="NZ_AFWV01000013.1"/>
</dbReference>
<dbReference type="GO" id="GO:0009055">
    <property type="term" value="F:electron transfer activity"/>
    <property type="evidence" value="ECO:0007669"/>
    <property type="project" value="InterPro"/>
</dbReference>
<dbReference type="GO" id="GO:0010181">
    <property type="term" value="F:FMN binding"/>
    <property type="evidence" value="ECO:0007669"/>
    <property type="project" value="InterPro"/>
</dbReference>
<evidence type="ECO:0000256" key="1">
    <source>
        <dbReference type="ARBA" id="ARBA00022448"/>
    </source>
</evidence>
<dbReference type="EMBL" id="AFWV01000013">
    <property type="protein sequence ID" value="EGV17002.1"/>
    <property type="molecule type" value="Genomic_DNA"/>
</dbReference>
<keyword evidence="6" id="KW-0472">Membrane</keyword>
<dbReference type="Pfam" id="PF04205">
    <property type="entry name" value="FMN_bind"/>
    <property type="match status" value="1"/>
</dbReference>
<gene>
    <name evidence="8" type="ORF">ThimaDRAFT_3831</name>
</gene>
<evidence type="ECO:0000313" key="8">
    <source>
        <dbReference type="EMBL" id="EGV17002.1"/>
    </source>
</evidence>
<keyword evidence="1" id="KW-0813">Transport</keyword>